<dbReference type="PIRSF" id="PIRSF000804">
    <property type="entry name" value="DNA_pol_III_b"/>
    <property type="match status" value="1"/>
</dbReference>
<dbReference type="eggNOG" id="COG0592">
    <property type="taxonomic scope" value="Bacteria"/>
</dbReference>
<dbReference type="Pfam" id="PF02768">
    <property type="entry name" value="DNA_pol3_beta_3"/>
    <property type="match status" value="1"/>
</dbReference>
<evidence type="ECO:0000313" key="14">
    <source>
        <dbReference type="EMBL" id="EAQ72015.1"/>
    </source>
</evidence>
<dbReference type="SMART" id="SM00480">
    <property type="entry name" value="POL3Bc"/>
    <property type="match status" value="1"/>
</dbReference>
<evidence type="ECO:0000256" key="7">
    <source>
        <dbReference type="ARBA" id="ARBA00022705"/>
    </source>
</evidence>
<dbReference type="RefSeq" id="WP_009881324.1">
    <property type="nucleotide sequence ID" value="NC_008787.1"/>
</dbReference>
<evidence type="ECO:0000256" key="4">
    <source>
        <dbReference type="ARBA" id="ARBA00022490"/>
    </source>
</evidence>
<dbReference type="InterPro" id="IPR046938">
    <property type="entry name" value="DNA_clamp_sf"/>
</dbReference>
<feature type="domain" description="DNA polymerase III beta sliding clamp C-terminal" evidence="13">
    <location>
        <begin position="241"/>
        <end position="353"/>
    </location>
</feature>
<evidence type="ECO:0000256" key="2">
    <source>
        <dbReference type="ARBA" id="ARBA00010752"/>
    </source>
</evidence>
<dbReference type="GO" id="GO:0006271">
    <property type="term" value="P:DNA strand elongation involved in DNA replication"/>
    <property type="evidence" value="ECO:0007669"/>
    <property type="project" value="TreeGrafter"/>
</dbReference>
<dbReference type="Gene3D" id="3.10.150.10">
    <property type="entry name" value="DNA Polymerase III, subunit A, domain 2"/>
    <property type="match status" value="3"/>
</dbReference>
<dbReference type="CDD" id="cd00140">
    <property type="entry name" value="beta_clamp"/>
    <property type="match status" value="1"/>
</dbReference>
<evidence type="ECO:0000259" key="11">
    <source>
        <dbReference type="Pfam" id="PF00712"/>
    </source>
</evidence>
<evidence type="ECO:0000256" key="3">
    <source>
        <dbReference type="ARBA" id="ARBA00021035"/>
    </source>
</evidence>
<comment type="subunit">
    <text evidence="10">Forms a ring-shaped head-to-tail homodimer around DNA.</text>
</comment>
<dbReference type="InterPro" id="IPR022634">
    <property type="entry name" value="DNA_polIII_beta_N"/>
</dbReference>
<dbReference type="InterPro" id="IPR022637">
    <property type="entry name" value="DNA_polIII_beta_cen"/>
</dbReference>
<proteinExistence type="inferred from homology"/>
<comment type="similarity">
    <text evidence="2 10">Belongs to the beta sliding clamp family.</text>
</comment>
<evidence type="ECO:0000256" key="1">
    <source>
        <dbReference type="ARBA" id="ARBA00004496"/>
    </source>
</evidence>
<dbReference type="SUPFAM" id="SSF55979">
    <property type="entry name" value="DNA clamp"/>
    <property type="match status" value="3"/>
</dbReference>
<dbReference type="PANTHER" id="PTHR30478">
    <property type="entry name" value="DNA POLYMERASE III SUBUNIT BETA"/>
    <property type="match status" value="1"/>
</dbReference>
<gene>
    <name evidence="14" type="primary">dnaN</name>
    <name evidence="14" type="ordered locus">CJJ81176_0028</name>
</gene>
<keyword evidence="9" id="KW-0238">DNA-binding</keyword>
<dbReference type="GO" id="GO:0009360">
    <property type="term" value="C:DNA polymerase III complex"/>
    <property type="evidence" value="ECO:0007669"/>
    <property type="project" value="InterPro"/>
</dbReference>
<dbReference type="Pfam" id="PF00712">
    <property type="entry name" value="DNA_pol3_beta"/>
    <property type="match status" value="1"/>
</dbReference>
<dbReference type="Proteomes" id="UP000000646">
    <property type="component" value="Chromosome"/>
</dbReference>
<protein>
    <recommendedName>
        <fullName evidence="3 10">Beta sliding clamp</fullName>
    </recommendedName>
</protein>
<evidence type="ECO:0000256" key="6">
    <source>
        <dbReference type="ARBA" id="ARBA00022695"/>
    </source>
</evidence>
<evidence type="ECO:0000259" key="12">
    <source>
        <dbReference type="Pfam" id="PF02767"/>
    </source>
</evidence>
<feature type="domain" description="DNA polymerase III beta sliding clamp N-terminal" evidence="11">
    <location>
        <begin position="1"/>
        <end position="119"/>
    </location>
</feature>
<dbReference type="GO" id="GO:0003677">
    <property type="term" value="F:DNA binding"/>
    <property type="evidence" value="ECO:0007669"/>
    <property type="project" value="UniProtKB-UniRule"/>
</dbReference>
<organism evidence="14 15">
    <name type="scientific">Campylobacter jejuni subsp. jejuni serotype O:23/36 (strain 81-176)</name>
    <dbReference type="NCBI Taxonomy" id="354242"/>
    <lineage>
        <taxon>Bacteria</taxon>
        <taxon>Pseudomonadati</taxon>
        <taxon>Campylobacterota</taxon>
        <taxon>Epsilonproteobacteria</taxon>
        <taxon>Campylobacterales</taxon>
        <taxon>Campylobacteraceae</taxon>
        <taxon>Campylobacter</taxon>
    </lineage>
</organism>
<feature type="domain" description="DNA polymerase III beta sliding clamp central" evidence="12">
    <location>
        <begin position="129"/>
        <end position="238"/>
    </location>
</feature>
<dbReference type="NCBIfam" id="TIGR00663">
    <property type="entry name" value="dnan"/>
    <property type="match status" value="1"/>
</dbReference>
<accession>A0A0H3PA99</accession>
<dbReference type="KEGG" id="cjj:CJJ81176_0028"/>
<dbReference type="AlphaFoldDB" id="A0A0H3PA99"/>
<keyword evidence="4 10" id="KW-0963">Cytoplasm</keyword>
<dbReference type="PANTHER" id="PTHR30478:SF0">
    <property type="entry name" value="BETA SLIDING CLAMP"/>
    <property type="match status" value="1"/>
</dbReference>
<dbReference type="Pfam" id="PF02767">
    <property type="entry name" value="DNA_pol3_beta_2"/>
    <property type="match status" value="1"/>
</dbReference>
<keyword evidence="6 10" id="KW-0548">Nucleotidyltransferase</keyword>
<name>A0A0H3PA99_CAMJJ</name>
<dbReference type="EMBL" id="CP000538">
    <property type="protein sequence ID" value="EAQ72015.1"/>
    <property type="molecule type" value="Genomic_DNA"/>
</dbReference>
<evidence type="ECO:0000256" key="5">
    <source>
        <dbReference type="ARBA" id="ARBA00022679"/>
    </source>
</evidence>
<keyword evidence="8 10" id="KW-0239">DNA-directed DNA polymerase</keyword>
<evidence type="ECO:0000256" key="9">
    <source>
        <dbReference type="ARBA" id="ARBA00023125"/>
    </source>
</evidence>
<dbReference type="HOGENOM" id="CLU_038149_4_0_7"/>
<dbReference type="InterPro" id="IPR001001">
    <property type="entry name" value="DNA_polIII_beta"/>
</dbReference>
<keyword evidence="7 10" id="KW-0235">DNA replication</keyword>
<keyword evidence="5 10" id="KW-0808">Transferase</keyword>
<evidence type="ECO:0000259" key="13">
    <source>
        <dbReference type="Pfam" id="PF02768"/>
    </source>
</evidence>
<evidence type="ECO:0000256" key="10">
    <source>
        <dbReference type="PIRNR" id="PIRNR000804"/>
    </source>
</evidence>
<sequence>MKLSINKNTLESAVILCNAYVEKKDSSTITSHLFFHADEDKLLIKASDYEIGINYKIKKIRVESSGFATANAKSIADVIKSLNNEEVVLETIDNFLFVRQKNTKYKLPMFNHEDFPNFPNTEGKNQFDIDSSDLSRSLKKILPSIDTNNPKYSLNGAFLDIKTDKINFVGTDTKRLAIYTLEKANNQEFSFSIPKKAIMEMQKLFYEKIEIFYDQNMLIAKNENFEFFTKLINDKFPDYEKVIPKTFKQELSFSTEDFIDSLKKISVVTEKMRLHFNKDKIIFEGISLDNMEAKTELEIQTGVSEEFNLTIKIKHLLDFLTSIEEEKFTLSVNEPNSAFIVKSQGLSMIIMPMIL</sequence>
<dbReference type="InterPro" id="IPR022635">
    <property type="entry name" value="DNA_polIII_beta_C"/>
</dbReference>
<evidence type="ECO:0000256" key="8">
    <source>
        <dbReference type="ARBA" id="ARBA00022932"/>
    </source>
</evidence>
<evidence type="ECO:0000313" key="15">
    <source>
        <dbReference type="Proteomes" id="UP000000646"/>
    </source>
</evidence>
<reference evidence="15" key="1">
    <citation type="submission" date="2006-12" db="EMBL/GenBank/DDBJ databases">
        <authorList>
            <person name="Fouts D.E."/>
            <person name="Nelson K.E."/>
            <person name="Sebastian Y."/>
        </authorList>
    </citation>
    <scope>NUCLEOTIDE SEQUENCE [LARGE SCALE GENOMIC DNA]</scope>
    <source>
        <strain evidence="15">81-176</strain>
    </source>
</reference>
<dbReference type="GO" id="GO:0008408">
    <property type="term" value="F:3'-5' exonuclease activity"/>
    <property type="evidence" value="ECO:0007669"/>
    <property type="project" value="InterPro"/>
</dbReference>
<comment type="function">
    <text evidence="10">Confers DNA tethering and processivity to DNA polymerases and other proteins. Acts as a clamp, forming a ring around DNA (a reaction catalyzed by the clamp-loading complex) which diffuses in an ATP-independent manner freely and bidirectionally along dsDNA. Initially characterized for its ability to contact the catalytic subunit of DNA polymerase III (Pol III), a complex, multichain enzyme responsible for most of the replicative synthesis in bacteria; Pol III exhibits 3'-5' exonuclease proofreading activity. The beta chain is required for initiation of replication as well as for processivity of DNA replication.</text>
</comment>
<comment type="subcellular location">
    <subcellularLocation>
        <location evidence="1 10">Cytoplasm</location>
    </subcellularLocation>
</comment>
<dbReference type="GO" id="GO:0003887">
    <property type="term" value="F:DNA-directed DNA polymerase activity"/>
    <property type="evidence" value="ECO:0007669"/>
    <property type="project" value="UniProtKB-UniRule"/>
</dbReference>
<dbReference type="GO" id="GO:0005737">
    <property type="term" value="C:cytoplasm"/>
    <property type="evidence" value="ECO:0007669"/>
    <property type="project" value="UniProtKB-SubCell"/>
</dbReference>